<reference evidence="4" key="1">
    <citation type="journal article" date="2019" name="Nat. Commun.">
        <title>Expansion of phycobilisome linker gene families in mesophilic red algae.</title>
        <authorList>
            <person name="Lee J."/>
            <person name="Kim D."/>
            <person name="Bhattacharya D."/>
            <person name="Yoon H.S."/>
        </authorList>
    </citation>
    <scope>NUCLEOTIDE SEQUENCE [LARGE SCALE GENOMIC DNA]</scope>
    <source>
        <strain evidence="4">CCMP 1328</strain>
    </source>
</reference>
<sequence>MFASQPASATGAARTKINTSRLHKRRRGGANKSKKKDNFQEVVRDAAVKHQSESESHENRGEKGRRLNQGEYLDGLQVWQEPELEPHAYGDEALSFPEFDEVRDVVRKFAQRVDTELEAHDDDVDLSAQEIDDQGSGKDEGHAESGTDDEYDEQTPVFLNQVDPPKRAKLDVSLSRRALRQQRERDSENNRKSRLTVSELKQMVKFPELVEPWDATAQDPLMLLQLKAVPYSVPVPEHWKSKKKYLHGKRGIEKKPYELPSYLLDTGLGEVRDAASKLQDSKSLKQKQREKVRPKHQVAGFVDPELLRNAFFNFQRESKPTLSVHGDIYYELREMDVHMDAVRDFRPGEISQDLREALGMGQNPLEPTPWLFAMQRHGPPPAYPRLKIPGVNAPVPAGAMLGFHNGGWGQPPPAFMMPQIGHEGNRMFNPLLPPPAVLERLQMSPERQASLWGRAARDLKLADERRQLSDADQGTQGRSNENSVVLVFDKEGTVTAGVPTVDTTVGTKLVNPEDSRGQLQNKDEPVPPALYRILQERRTSVGSEQLLGSSHVYQITPPADHDSVDRTGSGKTSRTLPEQARQTR</sequence>
<dbReference type="SMART" id="SM00581">
    <property type="entry name" value="PSP"/>
    <property type="match status" value="1"/>
</dbReference>
<dbReference type="InterPro" id="IPR052584">
    <property type="entry name" value="U2_snRNP_Complex_Component"/>
</dbReference>
<keyword evidence="4" id="KW-1185">Reference proteome</keyword>
<feature type="compositionally biased region" description="Basic and acidic residues" evidence="1">
    <location>
        <begin position="511"/>
        <end position="525"/>
    </location>
</feature>
<protein>
    <submittedName>
        <fullName evidence="3">Splicing factor 3B subunit 2</fullName>
    </submittedName>
</protein>
<dbReference type="GO" id="GO:0005634">
    <property type="term" value="C:nucleus"/>
    <property type="evidence" value="ECO:0007669"/>
    <property type="project" value="InterPro"/>
</dbReference>
<organism evidence="3 4">
    <name type="scientific">Porphyridium purpureum</name>
    <name type="common">Red alga</name>
    <name type="synonym">Porphyridium cruentum</name>
    <dbReference type="NCBI Taxonomy" id="35688"/>
    <lineage>
        <taxon>Eukaryota</taxon>
        <taxon>Rhodophyta</taxon>
        <taxon>Bangiophyceae</taxon>
        <taxon>Porphyridiales</taxon>
        <taxon>Porphyridiaceae</taxon>
        <taxon>Porphyridium</taxon>
    </lineage>
</organism>
<name>A0A5J4YXG0_PORPP</name>
<accession>A0A5J4YXG0</accession>
<dbReference type="PANTHER" id="PTHR12785">
    <property type="entry name" value="SPLICING FACTOR 3B"/>
    <property type="match status" value="1"/>
</dbReference>
<dbReference type="PANTHER" id="PTHR12785:SF6">
    <property type="entry name" value="SPLICING FACTOR 3B SUBUNIT 2"/>
    <property type="match status" value="1"/>
</dbReference>
<evidence type="ECO:0000313" key="4">
    <source>
        <dbReference type="Proteomes" id="UP000324585"/>
    </source>
</evidence>
<feature type="compositionally biased region" description="Basic residues" evidence="1">
    <location>
        <begin position="21"/>
        <end position="35"/>
    </location>
</feature>
<dbReference type="EMBL" id="VRMN01000003">
    <property type="protein sequence ID" value="KAA8495835.1"/>
    <property type="molecule type" value="Genomic_DNA"/>
</dbReference>
<comment type="caution">
    <text evidence="3">The sequence shown here is derived from an EMBL/GenBank/DDBJ whole genome shotgun (WGS) entry which is preliminary data.</text>
</comment>
<feature type="region of interest" description="Disordered" evidence="1">
    <location>
        <begin position="116"/>
        <end position="194"/>
    </location>
</feature>
<feature type="compositionally biased region" description="Basic and acidic residues" evidence="1">
    <location>
        <begin position="135"/>
        <end position="145"/>
    </location>
</feature>
<feature type="compositionally biased region" description="Acidic residues" evidence="1">
    <location>
        <begin position="119"/>
        <end position="133"/>
    </location>
</feature>
<evidence type="ECO:0000256" key="1">
    <source>
        <dbReference type="SAM" id="MobiDB-lite"/>
    </source>
</evidence>
<dbReference type="Pfam" id="PF04037">
    <property type="entry name" value="DUF382"/>
    <property type="match status" value="1"/>
</dbReference>
<proteinExistence type="predicted"/>
<evidence type="ECO:0000259" key="2">
    <source>
        <dbReference type="SMART" id="SM00581"/>
    </source>
</evidence>
<feature type="compositionally biased region" description="Polar residues" evidence="1">
    <location>
        <begin position="569"/>
        <end position="584"/>
    </location>
</feature>
<feature type="region of interest" description="Disordered" evidence="1">
    <location>
        <begin position="542"/>
        <end position="584"/>
    </location>
</feature>
<feature type="compositionally biased region" description="Basic and acidic residues" evidence="1">
    <location>
        <begin position="181"/>
        <end position="191"/>
    </location>
</feature>
<dbReference type="InterPro" id="IPR007180">
    <property type="entry name" value="DUF382"/>
</dbReference>
<dbReference type="Pfam" id="PF04046">
    <property type="entry name" value="PSP"/>
    <property type="match status" value="1"/>
</dbReference>
<dbReference type="AlphaFoldDB" id="A0A5J4YXG0"/>
<dbReference type="OrthoDB" id="5251at2759"/>
<feature type="compositionally biased region" description="Polar residues" evidence="1">
    <location>
        <begin position="542"/>
        <end position="553"/>
    </location>
</feature>
<feature type="region of interest" description="Disordered" evidence="1">
    <location>
        <begin position="1"/>
        <end position="79"/>
    </location>
</feature>
<gene>
    <name evidence="3" type="ORF">FVE85_1990</name>
</gene>
<feature type="domain" description="PSP proline-rich" evidence="2">
    <location>
        <begin position="342"/>
        <end position="397"/>
    </location>
</feature>
<dbReference type="InterPro" id="IPR006568">
    <property type="entry name" value="PSP_pro-rich"/>
</dbReference>
<feature type="compositionally biased region" description="Basic and acidic residues" evidence="1">
    <location>
        <begin position="36"/>
        <end position="65"/>
    </location>
</feature>
<feature type="region of interest" description="Disordered" evidence="1">
    <location>
        <begin position="505"/>
        <end position="527"/>
    </location>
</feature>
<evidence type="ECO:0000313" key="3">
    <source>
        <dbReference type="EMBL" id="KAA8495835.1"/>
    </source>
</evidence>
<dbReference type="Proteomes" id="UP000324585">
    <property type="component" value="Unassembled WGS sequence"/>
</dbReference>